<accession>A0A0A9EER0</accession>
<protein>
    <submittedName>
        <fullName evidence="1">Uncharacterized protein</fullName>
    </submittedName>
</protein>
<sequence>MKLLGKFSKTNCQLYQFTRSLL</sequence>
<reference evidence="1" key="1">
    <citation type="submission" date="2014-09" db="EMBL/GenBank/DDBJ databases">
        <authorList>
            <person name="Magalhaes I.L.F."/>
            <person name="Oliveira U."/>
            <person name="Santos F.R."/>
            <person name="Vidigal T.H.D.A."/>
            <person name="Brescovit A.D."/>
            <person name="Santos A.J."/>
        </authorList>
    </citation>
    <scope>NUCLEOTIDE SEQUENCE</scope>
    <source>
        <tissue evidence="1">Shoot tissue taken approximately 20 cm above the soil surface</tissue>
    </source>
</reference>
<reference evidence="1" key="2">
    <citation type="journal article" date="2015" name="Data Brief">
        <title>Shoot transcriptome of the giant reed, Arundo donax.</title>
        <authorList>
            <person name="Barrero R.A."/>
            <person name="Guerrero F.D."/>
            <person name="Moolhuijzen P."/>
            <person name="Goolsby J.A."/>
            <person name="Tidwell J."/>
            <person name="Bellgard S.E."/>
            <person name="Bellgard M.I."/>
        </authorList>
    </citation>
    <scope>NUCLEOTIDE SEQUENCE</scope>
    <source>
        <tissue evidence="1">Shoot tissue taken approximately 20 cm above the soil surface</tissue>
    </source>
</reference>
<proteinExistence type="predicted"/>
<evidence type="ECO:0000313" key="1">
    <source>
        <dbReference type="EMBL" id="JAD96365.1"/>
    </source>
</evidence>
<name>A0A0A9EER0_ARUDO</name>
<organism evidence="1">
    <name type="scientific">Arundo donax</name>
    <name type="common">Giant reed</name>
    <name type="synonym">Donax arundinaceus</name>
    <dbReference type="NCBI Taxonomy" id="35708"/>
    <lineage>
        <taxon>Eukaryota</taxon>
        <taxon>Viridiplantae</taxon>
        <taxon>Streptophyta</taxon>
        <taxon>Embryophyta</taxon>
        <taxon>Tracheophyta</taxon>
        <taxon>Spermatophyta</taxon>
        <taxon>Magnoliopsida</taxon>
        <taxon>Liliopsida</taxon>
        <taxon>Poales</taxon>
        <taxon>Poaceae</taxon>
        <taxon>PACMAD clade</taxon>
        <taxon>Arundinoideae</taxon>
        <taxon>Arundineae</taxon>
        <taxon>Arundo</taxon>
    </lineage>
</organism>
<dbReference type="EMBL" id="GBRH01201530">
    <property type="protein sequence ID" value="JAD96365.1"/>
    <property type="molecule type" value="Transcribed_RNA"/>
</dbReference>
<dbReference type="AlphaFoldDB" id="A0A0A9EER0"/>